<proteinExistence type="predicted"/>
<dbReference type="Proteomes" id="UP000695562">
    <property type="component" value="Unassembled WGS sequence"/>
</dbReference>
<evidence type="ECO:0000313" key="2">
    <source>
        <dbReference type="Proteomes" id="UP000695562"/>
    </source>
</evidence>
<feature type="non-terminal residue" evidence="1">
    <location>
        <position position="108"/>
    </location>
</feature>
<keyword evidence="2" id="KW-1185">Reference proteome</keyword>
<evidence type="ECO:0000313" key="1">
    <source>
        <dbReference type="EMBL" id="KAF2073840.1"/>
    </source>
</evidence>
<dbReference type="AlphaFoldDB" id="A0A8J4PUK6"/>
<sequence length="108" mass="12969">MTESFYLIWRNKYTRQLIRNLVCQNLVIWVDKEYLIENHQYLALFTNKDKLDYNISIRNVGRYLDINNNRDLINDVKLQVDSDDFDFNEIHDGVHTLKLTIKNTSDSI</sequence>
<comment type="caution">
    <text evidence="1">The sequence shown here is derived from an EMBL/GenBank/DDBJ whole genome shotgun (WGS) entry which is preliminary data.</text>
</comment>
<gene>
    <name evidence="1" type="ORF">CYY_004836</name>
</gene>
<dbReference type="EMBL" id="AJWJ01000179">
    <property type="protein sequence ID" value="KAF2073840.1"/>
    <property type="molecule type" value="Genomic_DNA"/>
</dbReference>
<protein>
    <submittedName>
        <fullName evidence="1">Uncharacterized protein</fullName>
    </submittedName>
</protein>
<name>A0A8J4PUK6_9MYCE</name>
<reference evidence="1" key="1">
    <citation type="submission" date="2020-01" db="EMBL/GenBank/DDBJ databases">
        <title>Development of genomics and gene disruption for Polysphondylium violaceum indicates a role for the polyketide synthase stlB in stalk morphogenesis.</title>
        <authorList>
            <person name="Narita B."/>
            <person name="Kawabe Y."/>
            <person name="Kin K."/>
            <person name="Saito T."/>
            <person name="Gibbs R."/>
            <person name="Kuspa A."/>
            <person name="Muzny D."/>
            <person name="Queller D."/>
            <person name="Richards S."/>
            <person name="Strassman J."/>
            <person name="Sucgang R."/>
            <person name="Worley K."/>
            <person name="Schaap P."/>
        </authorList>
    </citation>
    <scope>NUCLEOTIDE SEQUENCE</scope>
    <source>
        <strain evidence="1">QSvi11</strain>
    </source>
</reference>
<accession>A0A8J4PUK6</accession>
<organism evidence="1 2">
    <name type="scientific">Polysphondylium violaceum</name>
    <dbReference type="NCBI Taxonomy" id="133409"/>
    <lineage>
        <taxon>Eukaryota</taxon>
        <taxon>Amoebozoa</taxon>
        <taxon>Evosea</taxon>
        <taxon>Eumycetozoa</taxon>
        <taxon>Dictyostelia</taxon>
        <taxon>Dictyosteliales</taxon>
        <taxon>Dictyosteliaceae</taxon>
        <taxon>Polysphondylium</taxon>
    </lineage>
</organism>